<dbReference type="InterPro" id="IPR000133">
    <property type="entry name" value="ER_ret_rcpt"/>
</dbReference>
<dbReference type="GO" id="GO:0006621">
    <property type="term" value="P:protein retention in ER lumen"/>
    <property type="evidence" value="ECO:0007669"/>
    <property type="project" value="InterPro"/>
</dbReference>
<keyword evidence="7" id="KW-0653">Protein transport</keyword>
<organism evidence="12 13">
    <name type="scientific">Carnegiea gigantea</name>
    <dbReference type="NCBI Taxonomy" id="171969"/>
    <lineage>
        <taxon>Eukaryota</taxon>
        <taxon>Viridiplantae</taxon>
        <taxon>Streptophyta</taxon>
        <taxon>Embryophyta</taxon>
        <taxon>Tracheophyta</taxon>
        <taxon>Spermatophyta</taxon>
        <taxon>Magnoliopsida</taxon>
        <taxon>eudicotyledons</taxon>
        <taxon>Gunneridae</taxon>
        <taxon>Pentapetalae</taxon>
        <taxon>Caryophyllales</taxon>
        <taxon>Cactineae</taxon>
        <taxon>Cactaceae</taxon>
        <taxon>Cactoideae</taxon>
        <taxon>Echinocereeae</taxon>
        <taxon>Carnegiea</taxon>
    </lineage>
</organism>
<proteinExistence type="inferred from homology"/>
<evidence type="ECO:0000313" key="12">
    <source>
        <dbReference type="EMBL" id="KAJ8433944.1"/>
    </source>
</evidence>
<keyword evidence="3" id="KW-0813">Transport</keyword>
<keyword evidence="13" id="KW-1185">Reference proteome</keyword>
<dbReference type="OrthoDB" id="7694678at2759"/>
<keyword evidence="6" id="KW-0931">ER-Golgi transport</keyword>
<keyword evidence="10" id="KW-0675">Receptor</keyword>
<keyword evidence="8 11" id="KW-1133">Transmembrane helix</keyword>
<evidence type="ECO:0000256" key="10">
    <source>
        <dbReference type="ARBA" id="ARBA00023170"/>
    </source>
</evidence>
<dbReference type="GO" id="GO:0046923">
    <property type="term" value="F:ER retention sequence binding"/>
    <property type="evidence" value="ECO:0007669"/>
    <property type="project" value="InterPro"/>
</dbReference>
<evidence type="ECO:0000256" key="6">
    <source>
        <dbReference type="ARBA" id="ARBA00022892"/>
    </source>
</evidence>
<sequence>MRPQRKPIQSVNLWLKRQPPKVKAFLAVVSGMAALVVLRAVVHDHDNLFVAAEAVHAIGIAVLIYKLAKEKTCAGLSLKTQELTAIFLAVRLYCSFVMEYDIHTILDSATLACTLWVVYMIRFNLRSTYMEDKDNFAIYLVVSEANFMSVVQYLLYENCYHALFWHSLFIHQLRTISSTEFCGHSVYIWKLSQCSHSCELCKIQRHSSFVTLSFNVQIVEPFTAHYVFALGIARFLSCAHWVLQWPFSVTHFFLQQVVDSRGHLLTALGYGLWPSFVLISEIVQTFILADFCYYYVKSIFGGQLVLRLPSGVV</sequence>
<evidence type="ECO:0000256" key="9">
    <source>
        <dbReference type="ARBA" id="ARBA00023136"/>
    </source>
</evidence>
<dbReference type="Pfam" id="PF00810">
    <property type="entry name" value="ER_lumen_recept"/>
    <property type="match status" value="1"/>
</dbReference>
<evidence type="ECO:0000256" key="1">
    <source>
        <dbReference type="ARBA" id="ARBA00004477"/>
    </source>
</evidence>
<evidence type="ECO:0008006" key="14">
    <source>
        <dbReference type="Google" id="ProtNLM"/>
    </source>
</evidence>
<evidence type="ECO:0000256" key="2">
    <source>
        <dbReference type="ARBA" id="ARBA00010120"/>
    </source>
</evidence>
<name>A0A9Q1JZV0_9CARY</name>
<accession>A0A9Q1JZV0</accession>
<reference evidence="12" key="1">
    <citation type="submission" date="2022-04" db="EMBL/GenBank/DDBJ databases">
        <title>Carnegiea gigantea Genome sequencing and assembly v2.</title>
        <authorList>
            <person name="Copetti D."/>
            <person name="Sanderson M.J."/>
            <person name="Burquez A."/>
            <person name="Wojciechowski M.F."/>
        </authorList>
    </citation>
    <scope>NUCLEOTIDE SEQUENCE</scope>
    <source>
        <strain evidence="12">SGP5-SGP5p</strain>
        <tissue evidence="12">Aerial part</tissue>
    </source>
</reference>
<dbReference type="GO" id="GO:0016192">
    <property type="term" value="P:vesicle-mediated transport"/>
    <property type="evidence" value="ECO:0007669"/>
    <property type="project" value="UniProtKB-KW"/>
</dbReference>
<dbReference type="GO" id="GO:0005789">
    <property type="term" value="C:endoplasmic reticulum membrane"/>
    <property type="evidence" value="ECO:0007669"/>
    <property type="project" value="UniProtKB-SubCell"/>
</dbReference>
<comment type="similarity">
    <text evidence="2">Belongs to the ERD2 family.</text>
</comment>
<dbReference type="EMBL" id="JAKOGI010000511">
    <property type="protein sequence ID" value="KAJ8433944.1"/>
    <property type="molecule type" value="Genomic_DNA"/>
</dbReference>
<keyword evidence="9 11" id="KW-0472">Membrane</keyword>
<dbReference type="Proteomes" id="UP001153076">
    <property type="component" value="Unassembled WGS sequence"/>
</dbReference>
<gene>
    <name evidence="12" type="ORF">Cgig2_001873</name>
</gene>
<keyword evidence="5" id="KW-0256">Endoplasmic reticulum</keyword>
<feature type="transmembrane region" description="Helical" evidence="11">
    <location>
        <begin position="24"/>
        <end position="42"/>
    </location>
</feature>
<dbReference type="GO" id="GO:0015031">
    <property type="term" value="P:protein transport"/>
    <property type="evidence" value="ECO:0007669"/>
    <property type="project" value="UniProtKB-KW"/>
</dbReference>
<evidence type="ECO:0000256" key="4">
    <source>
        <dbReference type="ARBA" id="ARBA00022692"/>
    </source>
</evidence>
<evidence type="ECO:0000313" key="13">
    <source>
        <dbReference type="Proteomes" id="UP001153076"/>
    </source>
</evidence>
<evidence type="ECO:0000256" key="3">
    <source>
        <dbReference type="ARBA" id="ARBA00022448"/>
    </source>
</evidence>
<dbReference type="AlphaFoldDB" id="A0A9Q1JZV0"/>
<comment type="caution">
    <text evidence="12">The sequence shown here is derived from an EMBL/GenBank/DDBJ whole genome shotgun (WGS) entry which is preliminary data.</text>
</comment>
<comment type="subcellular location">
    <subcellularLocation>
        <location evidence="1">Endoplasmic reticulum membrane</location>
        <topology evidence="1">Multi-pass membrane protein</topology>
    </subcellularLocation>
</comment>
<protein>
    <recommendedName>
        <fullName evidence="14">ER lumen protein retaining receptor</fullName>
    </recommendedName>
</protein>
<evidence type="ECO:0000256" key="8">
    <source>
        <dbReference type="ARBA" id="ARBA00022989"/>
    </source>
</evidence>
<keyword evidence="4 11" id="KW-0812">Transmembrane</keyword>
<feature type="transmembrane region" description="Helical" evidence="11">
    <location>
        <begin position="48"/>
        <end position="68"/>
    </location>
</feature>
<evidence type="ECO:0000256" key="11">
    <source>
        <dbReference type="SAM" id="Phobius"/>
    </source>
</evidence>
<evidence type="ECO:0000256" key="7">
    <source>
        <dbReference type="ARBA" id="ARBA00022927"/>
    </source>
</evidence>
<evidence type="ECO:0000256" key="5">
    <source>
        <dbReference type="ARBA" id="ARBA00022824"/>
    </source>
</evidence>
<dbReference type="PANTHER" id="PTHR10585">
    <property type="entry name" value="ER LUMEN PROTEIN RETAINING RECEPTOR"/>
    <property type="match status" value="1"/>
</dbReference>